<dbReference type="Proteomes" id="UP000286050">
    <property type="component" value="Unassembled WGS sequence"/>
</dbReference>
<dbReference type="EMBL" id="QSJI01000004">
    <property type="protein sequence ID" value="RHD55628.1"/>
    <property type="molecule type" value="Genomic_DNA"/>
</dbReference>
<reference evidence="2 3" key="1">
    <citation type="submission" date="2018-08" db="EMBL/GenBank/DDBJ databases">
        <title>A genome reference for cultivated species of the human gut microbiota.</title>
        <authorList>
            <person name="Zou Y."/>
            <person name="Xue W."/>
            <person name="Luo G."/>
        </authorList>
    </citation>
    <scope>NUCLEOTIDE SEQUENCE [LARGE SCALE GENOMIC DNA]</scope>
    <source>
        <strain evidence="2 3">AM30-5LB</strain>
    </source>
</reference>
<proteinExistence type="predicted"/>
<evidence type="ECO:0000313" key="2">
    <source>
        <dbReference type="EMBL" id="RHD55628.1"/>
    </source>
</evidence>
<dbReference type="AlphaFoldDB" id="A0A414FWD5"/>
<dbReference type="Gene3D" id="1.10.260.40">
    <property type="entry name" value="lambda repressor-like DNA-binding domains"/>
    <property type="match status" value="1"/>
</dbReference>
<dbReference type="Pfam" id="PF01381">
    <property type="entry name" value="HTH_3"/>
    <property type="match status" value="1"/>
</dbReference>
<feature type="domain" description="HTH cro/C1-type" evidence="1">
    <location>
        <begin position="13"/>
        <end position="68"/>
    </location>
</feature>
<dbReference type="InterPro" id="IPR010982">
    <property type="entry name" value="Lambda_DNA-bd_dom_sf"/>
</dbReference>
<dbReference type="CDD" id="cd00093">
    <property type="entry name" value="HTH_XRE"/>
    <property type="match status" value="1"/>
</dbReference>
<dbReference type="SUPFAM" id="SSF47413">
    <property type="entry name" value="lambda repressor-like DNA-binding domains"/>
    <property type="match status" value="1"/>
</dbReference>
<gene>
    <name evidence="2" type="ORF">DW787_05415</name>
</gene>
<name>A0A414FWD5_9ACTN</name>
<dbReference type="PROSITE" id="PS50943">
    <property type="entry name" value="HTH_CROC1"/>
    <property type="match status" value="1"/>
</dbReference>
<protein>
    <submittedName>
        <fullName evidence="2">XRE family transcriptional regulator</fullName>
    </submittedName>
</protein>
<dbReference type="SMART" id="SM00530">
    <property type="entry name" value="HTH_XRE"/>
    <property type="match status" value="1"/>
</dbReference>
<evidence type="ECO:0000313" key="3">
    <source>
        <dbReference type="Proteomes" id="UP000286050"/>
    </source>
</evidence>
<comment type="caution">
    <text evidence="2">The sequence shown here is derived from an EMBL/GenBank/DDBJ whole genome shotgun (WGS) entry which is preliminary data.</text>
</comment>
<evidence type="ECO:0000259" key="1">
    <source>
        <dbReference type="PROSITE" id="PS50943"/>
    </source>
</evidence>
<dbReference type="RefSeq" id="WP_118271970.1">
    <property type="nucleotide sequence ID" value="NZ_QSJI01000004.1"/>
</dbReference>
<dbReference type="GO" id="GO:0003677">
    <property type="term" value="F:DNA binding"/>
    <property type="evidence" value="ECO:0007669"/>
    <property type="project" value="InterPro"/>
</dbReference>
<sequence length="69" mass="7588">MNANARQNLGENLIAIRKASGLSKVDFALQLGISRVLLDLIESGNSNLKLSTLEKIADRLGTQPWKLIR</sequence>
<organism evidence="2 3">
    <name type="scientific">Collinsella intestinalis</name>
    <dbReference type="NCBI Taxonomy" id="147207"/>
    <lineage>
        <taxon>Bacteria</taxon>
        <taxon>Bacillati</taxon>
        <taxon>Actinomycetota</taxon>
        <taxon>Coriobacteriia</taxon>
        <taxon>Coriobacteriales</taxon>
        <taxon>Coriobacteriaceae</taxon>
        <taxon>Collinsella</taxon>
    </lineage>
</organism>
<accession>A0A414FWD5</accession>
<dbReference type="InterPro" id="IPR001387">
    <property type="entry name" value="Cro/C1-type_HTH"/>
</dbReference>